<sequence>MNSSYSGVSFQDCSDVQLDPQSAGAGGPISGRDASARDREECAEADVHGISGAAGLHPCLWCLLTNKEISFPYDPTSPPPPRTDDNLKRDLKIFAEAGNSDEKKAKYYHNVIRPPILNVSIHQTAVPYLHIALGITKKHDQLLEDQCDEIDKQTAENIASSDKQV</sequence>
<feature type="region of interest" description="Disordered" evidence="1">
    <location>
        <begin position="1"/>
        <end position="40"/>
    </location>
</feature>
<dbReference type="Proteomes" id="UP001283361">
    <property type="component" value="Unassembled WGS sequence"/>
</dbReference>
<evidence type="ECO:0000256" key="1">
    <source>
        <dbReference type="SAM" id="MobiDB-lite"/>
    </source>
</evidence>
<reference evidence="2" key="1">
    <citation type="journal article" date="2023" name="G3 (Bethesda)">
        <title>A reference genome for the long-term kleptoplast-retaining sea slug Elysia crispata morphotype clarki.</title>
        <authorList>
            <person name="Eastman K.E."/>
            <person name="Pendleton A.L."/>
            <person name="Shaikh M.A."/>
            <person name="Suttiyut T."/>
            <person name="Ogas R."/>
            <person name="Tomko P."/>
            <person name="Gavelis G."/>
            <person name="Widhalm J.R."/>
            <person name="Wisecaver J.H."/>
        </authorList>
    </citation>
    <scope>NUCLEOTIDE SEQUENCE</scope>
    <source>
        <strain evidence="2">ECLA1</strain>
    </source>
</reference>
<dbReference type="PANTHER" id="PTHR31424">
    <property type="entry name" value="PROTEIN CBG23806"/>
    <property type="match status" value="1"/>
</dbReference>
<comment type="caution">
    <text evidence="2">The sequence shown here is derived from an EMBL/GenBank/DDBJ whole genome shotgun (WGS) entry which is preliminary data.</text>
</comment>
<accession>A0AAE0YFE3</accession>
<dbReference type="EMBL" id="JAWDGP010006314">
    <property type="protein sequence ID" value="KAK3743356.1"/>
    <property type="molecule type" value="Genomic_DNA"/>
</dbReference>
<feature type="compositionally biased region" description="Polar residues" evidence="1">
    <location>
        <begin position="1"/>
        <end position="14"/>
    </location>
</feature>
<dbReference type="AlphaFoldDB" id="A0AAE0YFE3"/>
<organism evidence="2 3">
    <name type="scientific">Elysia crispata</name>
    <name type="common">lettuce slug</name>
    <dbReference type="NCBI Taxonomy" id="231223"/>
    <lineage>
        <taxon>Eukaryota</taxon>
        <taxon>Metazoa</taxon>
        <taxon>Spiralia</taxon>
        <taxon>Lophotrochozoa</taxon>
        <taxon>Mollusca</taxon>
        <taxon>Gastropoda</taxon>
        <taxon>Heterobranchia</taxon>
        <taxon>Euthyneura</taxon>
        <taxon>Panpulmonata</taxon>
        <taxon>Sacoglossa</taxon>
        <taxon>Placobranchoidea</taxon>
        <taxon>Plakobranchidae</taxon>
        <taxon>Elysia</taxon>
    </lineage>
</organism>
<keyword evidence="3" id="KW-1185">Reference proteome</keyword>
<protein>
    <submittedName>
        <fullName evidence="2">Uncharacterized protein</fullName>
    </submittedName>
</protein>
<proteinExistence type="predicted"/>
<gene>
    <name evidence="2" type="ORF">RRG08_061292</name>
</gene>
<evidence type="ECO:0000313" key="3">
    <source>
        <dbReference type="Proteomes" id="UP001283361"/>
    </source>
</evidence>
<evidence type="ECO:0000313" key="2">
    <source>
        <dbReference type="EMBL" id="KAK3743356.1"/>
    </source>
</evidence>
<name>A0AAE0YFE3_9GAST</name>